<evidence type="ECO:0000256" key="6">
    <source>
        <dbReference type="ARBA" id="ARBA00022695"/>
    </source>
</evidence>
<dbReference type="Pfam" id="PF01467">
    <property type="entry name" value="CTP_transf_like"/>
    <property type="match status" value="1"/>
</dbReference>
<name>A0AAP6JFS7_9GAMM</name>
<dbReference type="Proteomes" id="UP001302316">
    <property type="component" value="Unassembled WGS sequence"/>
</dbReference>
<comment type="pathway">
    <text evidence="16">Nucleotide-sugar biosynthesis; ADP-L-glycero-beta-D-manno-heptose biosynthesis; ADP-L-glycero-beta-D-manno-heptose from D-glycero-beta-D-manno-heptose 7-phosphate: step 1/4.</text>
</comment>
<comment type="caution">
    <text evidence="19">The sequence shown here is derived from an EMBL/GenBank/DDBJ whole genome shotgun (WGS) entry which is preliminary data.</text>
</comment>
<dbReference type="GO" id="GO:0016773">
    <property type="term" value="F:phosphotransferase activity, alcohol group as acceptor"/>
    <property type="evidence" value="ECO:0007669"/>
    <property type="project" value="InterPro"/>
</dbReference>
<dbReference type="InterPro" id="IPR011913">
    <property type="entry name" value="RfaE_dom_I"/>
</dbReference>
<evidence type="ECO:0000256" key="2">
    <source>
        <dbReference type="ARBA" id="ARBA00003753"/>
    </source>
</evidence>
<dbReference type="InterPro" id="IPR002173">
    <property type="entry name" value="Carboh/pur_kinase_PfkB_CS"/>
</dbReference>
<evidence type="ECO:0000256" key="3">
    <source>
        <dbReference type="ARBA" id="ARBA00004713"/>
    </source>
</evidence>
<evidence type="ECO:0000256" key="5">
    <source>
        <dbReference type="ARBA" id="ARBA00022679"/>
    </source>
</evidence>
<keyword evidence="5 16" id="KW-0808">Transferase</keyword>
<keyword evidence="11 16" id="KW-0119">Carbohydrate metabolism</keyword>
<comment type="pathway">
    <text evidence="3">Bacterial outer membrane biogenesis; LPS core biosynthesis.</text>
</comment>
<dbReference type="GO" id="GO:0005524">
    <property type="term" value="F:ATP binding"/>
    <property type="evidence" value="ECO:0007669"/>
    <property type="project" value="UniProtKB-UniRule"/>
</dbReference>
<evidence type="ECO:0000256" key="13">
    <source>
        <dbReference type="ARBA" id="ARBA00052873"/>
    </source>
</evidence>
<evidence type="ECO:0000256" key="11">
    <source>
        <dbReference type="ARBA" id="ARBA00023277"/>
    </source>
</evidence>
<keyword evidence="20" id="KW-1185">Reference proteome</keyword>
<dbReference type="SUPFAM" id="SSF52374">
    <property type="entry name" value="Nucleotidylyl transferase"/>
    <property type="match status" value="1"/>
</dbReference>
<dbReference type="EMBL" id="JAYGII010000019">
    <property type="protein sequence ID" value="MEA5446033.1"/>
    <property type="molecule type" value="Genomic_DNA"/>
</dbReference>
<evidence type="ECO:0000256" key="8">
    <source>
        <dbReference type="ARBA" id="ARBA00022777"/>
    </source>
</evidence>
<dbReference type="FunFam" id="3.40.50.620:FF:000028">
    <property type="entry name" value="Bifunctional protein HldE"/>
    <property type="match status" value="1"/>
</dbReference>
<evidence type="ECO:0000256" key="15">
    <source>
        <dbReference type="ARBA" id="ARBA00061122"/>
    </source>
</evidence>
<feature type="domain" description="Cytidyltransferase-like" evidence="18">
    <location>
        <begin position="341"/>
        <end position="432"/>
    </location>
</feature>
<dbReference type="InterPro" id="IPR029056">
    <property type="entry name" value="Ribokinase-like"/>
</dbReference>
<protein>
    <recommendedName>
        <fullName evidence="16">Bifunctional protein HldE</fullName>
    </recommendedName>
    <domain>
        <recommendedName>
            <fullName evidence="16">D-beta-D-heptose 7-phosphate kinase</fullName>
            <ecNumber evidence="16">2.7.1.167</ecNumber>
        </recommendedName>
        <alternativeName>
            <fullName evidence="16">D-beta-D-heptose 7-phosphotransferase</fullName>
        </alternativeName>
        <alternativeName>
            <fullName evidence="16">D-glycero-beta-D-manno-heptose-7-phosphate kinase</fullName>
        </alternativeName>
    </domain>
    <domain>
        <recommendedName>
            <fullName evidence="16">D-beta-D-heptose 1-phosphate adenylyltransferase</fullName>
            <ecNumber evidence="16">2.7.7.70</ecNumber>
        </recommendedName>
        <alternativeName>
            <fullName evidence="16">D-glycero-beta-D-manno-heptose 1-phosphate adenylyltransferase</fullName>
        </alternativeName>
    </domain>
</protein>
<dbReference type="NCBIfam" id="TIGR02199">
    <property type="entry name" value="rfaE_dom_II"/>
    <property type="match status" value="1"/>
</dbReference>
<dbReference type="NCBIfam" id="TIGR02198">
    <property type="entry name" value="rfaE_dom_I"/>
    <property type="match status" value="1"/>
</dbReference>
<organism evidence="19 20">
    <name type="scientific">Natronospira elongata</name>
    <dbReference type="NCBI Taxonomy" id="3110268"/>
    <lineage>
        <taxon>Bacteria</taxon>
        <taxon>Pseudomonadati</taxon>
        <taxon>Pseudomonadota</taxon>
        <taxon>Gammaproteobacteria</taxon>
        <taxon>Natronospirales</taxon>
        <taxon>Natronospiraceae</taxon>
        <taxon>Natronospira</taxon>
    </lineage>
</organism>
<dbReference type="PANTHER" id="PTHR46969:SF1">
    <property type="entry name" value="BIFUNCTIONAL PROTEIN HLDE"/>
    <property type="match status" value="1"/>
</dbReference>
<dbReference type="GO" id="GO:0033785">
    <property type="term" value="F:heptose 7-phosphate kinase activity"/>
    <property type="evidence" value="ECO:0007669"/>
    <property type="project" value="UniProtKB-UniRule"/>
</dbReference>
<evidence type="ECO:0000256" key="7">
    <source>
        <dbReference type="ARBA" id="ARBA00022741"/>
    </source>
</evidence>
<dbReference type="InterPro" id="IPR004821">
    <property type="entry name" value="Cyt_trans-like"/>
</dbReference>
<evidence type="ECO:0000256" key="12">
    <source>
        <dbReference type="ARBA" id="ARBA00047428"/>
    </source>
</evidence>
<comment type="function">
    <text evidence="2 16">Catalyzes the ADP transfer from ATP to D-glycero-beta-D-manno-heptose 1-phosphate, yielding ADP-D-glycero-beta-D-manno-heptose.</text>
</comment>
<dbReference type="Gene3D" id="3.40.50.620">
    <property type="entry name" value="HUPs"/>
    <property type="match status" value="1"/>
</dbReference>
<evidence type="ECO:0000259" key="17">
    <source>
        <dbReference type="Pfam" id="PF00294"/>
    </source>
</evidence>
<feature type="binding site" evidence="16">
    <location>
        <begin position="192"/>
        <end position="195"/>
    </location>
    <ligand>
        <name>ATP</name>
        <dbReference type="ChEBI" id="CHEBI:30616"/>
    </ligand>
</feature>
<comment type="subunit">
    <text evidence="4 16">Homodimer.</text>
</comment>
<keyword evidence="6 16" id="KW-0548">Nucleotidyltransferase</keyword>
<dbReference type="NCBIfam" id="NF008454">
    <property type="entry name" value="PRK11316.1"/>
    <property type="match status" value="1"/>
</dbReference>
<comment type="catalytic activity">
    <reaction evidence="12 16">
        <text>D-glycero-beta-D-manno-heptose 1-phosphate + ATP + H(+) = ADP-D-glycero-beta-D-manno-heptose + diphosphate</text>
        <dbReference type="Rhea" id="RHEA:27465"/>
        <dbReference type="ChEBI" id="CHEBI:15378"/>
        <dbReference type="ChEBI" id="CHEBI:30616"/>
        <dbReference type="ChEBI" id="CHEBI:33019"/>
        <dbReference type="ChEBI" id="CHEBI:59967"/>
        <dbReference type="ChEBI" id="CHEBI:61593"/>
        <dbReference type="EC" id="2.7.7.70"/>
    </reaction>
</comment>
<dbReference type="RefSeq" id="WP_374729206.1">
    <property type="nucleotide sequence ID" value="NZ_JAYGII010000019.1"/>
</dbReference>
<dbReference type="InterPro" id="IPR023030">
    <property type="entry name" value="Bifunc_HldE"/>
</dbReference>
<evidence type="ECO:0000256" key="1">
    <source>
        <dbReference type="ARBA" id="ARBA00002319"/>
    </source>
</evidence>
<dbReference type="Pfam" id="PF00294">
    <property type="entry name" value="PfkB"/>
    <property type="match status" value="1"/>
</dbReference>
<dbReference type="PROSITE" id="PS00583">
    <property type="entry name" value="PFKB_KINASES_1"/>
    <property type="match status" value="1"/>
</dbReference>
<dbReference type="EC" id="2.7.1.167" evidence="16"/>
<evidence type="ECO:0000256" key="10">
    <source>
        <dbReference type="ARBA" id="ARBA00023268"/>
    </source>
</evidence>
<comment type="similarity">
    <text evidence="15 16">In the C-terminal section; belongs to the cytidylyltransferase family.</text>
</comment>
<feature type="domain" description="Carbohydrate kinase PfkB" evidence="17">
    <location>
        <begin position="9"/>
        <end position="302"/>
    </location>
</feature>
<sequence>MELPDFANARVIVLGDVMLDRYWQGPTGRISPEAPVPVLRVDAEEARPGGAGNVALNLAALSVKTELLGCVGRDEPGECLAERLDAAGIGHRLSHWDRPTITKLRVISRNQQLIRLDFEDARPAAAPADLEKAFERSLGDGDVVVLSDYAKGALSGVETLIRLARDRGLPVLVDPKGTDFSRYRGATLLTPNLGEFEAVVGACPDEQTLVEKGELLVQTLDLQALLVTRSERGMTLIRPGFDPLHLPARAREVFDVTGAGDTVIAMLAGMLAAGEDLAAAARLANLAAGLVVGKLGAATVTPSELRLAMHDAGAPEAAVMDAYTLEHAIHHARERGERVVMTNGCFDILHAGHVSYLRKARALGDRLVVAVNDDDSVRRLKGEQRPINPLAQRMSVLAGLEAVDWVVPFSDDTPEHLICKLLPDLLVKGGDYRPEDIAGHDCVVRNGGEVRVLDFIDGLSTSAILARASGREQS</sequence>
<gene>
    <name evidence="16 19" type="primary">hldE</name>
    <name evidence="19" type="ORF">VCB98_09400</name>
</gene>
<keyword evidence="7 16" id="KW-0547">Nucleotide-binding</keyword>
<keyword evidence="10 16" id="KW-0511">Multifunctional enzyme</keyword>
<evidence type="ECO:0000256" key="4">
    <source>
        <dbReference type="ARBA" id="ARBA00011738"/>
    </source>
</evidence>
<dbReference type="InterPro" id="IPR014729">
    <property type="entry name" value="Rossmann-like_a/b/a_fold"/>
</dbReference>
<comment type="pathway">
    <text evidence="16">Nucleotide-sugar biosynthesis; ADP-L-glycero-beta-D-manno-heptose biosynthesis; ADP-L-glycero-beta-D-manno-heptose from D-glycero-beta-D-manno-heptose 7-phosphate: step 3/4.</text>
</comment>
<dbReference type="NCBIfam" id="TIGR00125">
    <property type="entry name" value="cyt_tran_rel"/>
    <property type="match status" value="1"/>
</dbReference>
<feature type="region of interest" description="Cytidylyltransferase" evidence="16">
    <location>
        <begin position="341"/>
        <end position="474"/>
    </location>
</feature>
<dbReference type="FunFam" id="3.40.1190.20:FF:000002">
    <property type="entry name" value="Bifunctional protein HldE"/>
    <property type="match status" value="1"/>
</dbReference>
<dbReference type="GO" id="GO:0033786">
    <property type="term" value="F:heptose-1-phosphate adenylyltransferase activity"/>
    <property type="evidence" value="ECO:0007669"/>
    <property type="project" value="UniProtKB-UniRule"/>
</dbReference>
<dbReference type="InterPro" id="IPR011914">
    <property type="entry name" value="RfaE_dom_II"/>
</dbReference>
<keyword evidence="9 16" id="KW-0067">ATP-binding</keyword>
<dbReference type="SUPFAM" id="SSF53613">
    <property type="entry name" value="Ribokinase-like"/>
    <property type="match status" value="1"/>
</dbReference>
<evidence type="ECO:0000256" key="14">
    <source>
        <dbReference type="ARBA" id="ARBA00060955"/>
    </source>
</evidence>
<keyword evidence="8 16" id="KW-0418">Kinase</keyword>
<evidence type="ECO:0000313" key="19">
    <source>
        <dbReference type="EMBL" id="MEA5446033.1"/>
    </source>
</evidence>
<accession>A0AAP6JFS7</accession>
<feature type="region of interest" description="Ribokinase" evidence="16">
    <location>
        <begin position="1"/>
        <end position="313"/>
    </location>
</feature>
<dbReference type="EC" id="2.7.7.70" evidence="16"/>
<comment type="function">
    <text evidence="1 16">Catalyzes the phosphorylation of D-glycero-D-manno-heptose 7-phosphate at the C-1 position to selectively form D-glycero-beta-D-manno-heptose-1,7-bisphosphate.</text>
</comment>
<evidence type="ECO:0000256" key="9">
    <source>
        <dbReference type="ARBA" id="ARBA00022840"/>
    </source>
</evidence>
<dbReference type="InterPro" id="IPR011611">
    <property type="entry name" value="PfkB_dom"/>
</dbReference>
<evidence type="ECO:0000259" key="18">
    <source>
        <dbReference type="Pfam" id="PF01467"/>
    </source>
</evidence>
<reference evidence="19 20" key="1">
    <citation type="submission" date="2023-12" db="EMBL/GenBank/DDBJ databases">
        <title>Whole-genome sequencing of halo(alkali)philic microorganisms from hypersaline lakes.</title>
        <authorList>
            <person name="Sorokin D.Y."/>
            <person name="Merkel A.Y."/>
            <person name="Messina E."/>
            <person name="Yakimov M."/>
        </authorList>
    </citation>
    <scope>NUCLEOTIDE SEQUENCE [LARGE SCALE GENOMIC DNA]</scope>
    <source>
        <strain evidence="19 20">AB-CW1</strain>
    </source>
</reference>
<comment type="similarity">
    <text evidence="14 16">In the N-terminal section; belongs to the carbohydrate kinase PfkB family.</text>
</comment>
<dbReference type="Gene3D" id="3.40.1190.20">
    <property type="match status" value="1"/>
</dbReference>
<dbReference type="HAMAP" id="MF_01603">
    <property type="entry name" value="HldE"/>
    <property type="match status" value="1"/>
</dbReference>
<evidence type="ECO:0000313" key="20">
    <source>
        <dbReference type="Proteomes" id="UP001302316"/>
    </source>
</evidence>
<dbReference type="CDD" id="cd01172">
    <property type="entry name" value="RfaE_like"/>
    <property type="match status" value="1"/>
</dbReference>
<dbReference type="PANTHER" id="PTHR46969">
    <property type="entry name" value="BIFUNCTIONAL PROTEIN HLDE"/>
    <property type="match status" value="1"/>
</dbReference>
<evidence type="ECO:0000256" key="16">
    <source>
        <dbReference type="HAMAP-Rule" id="MF_01603"/>
    </source>
</evidence>
<comment type="catalytic activity">
    <reaction evidence="13 16">
        <text>D-glycero-beta-D-manno-heptose 7-phosphate + ATP = D-glycero-beta-D-manno-heptose 1,7-bisphosphate + ADP + H(+)</text>
        <dbReference type="Rhea" id="RHEA:27473"/>
        <dbReference type="ChEBI" id="CHEBI:15378"/>
        <dbReference type="ChEBI" id="CHEBI:30616"/>
        <dbReference type="ChEBI" id="CHEBI:60204"/>
        <dbReference type="ChEBI" id="CHEBI:60208"/>
        <dbReference type="ChEBI" id="CHEBI:456216"/>
        <dbReference type="EC" id="2.7.1.167"/>
    </reaction>
</comment>
<feature type="active site" evidence="16">
    <location>
        <position position="261"/>
    </location>
</feature>
<dbReference type="AlphaFoldDB" id="A0AAP6JFS7"/>
<proteinExistence type="inferred from homology"/>
<dbReference type="GO" id="GO:0005829">
    <property type="term" value="C:cytosol"/>
    <property type="evidence" value="ECO:0007669"/>
    <property type="project" value="TreeGrafter"/>
</dbReference>